<comment type="caution">
    <text evidence="1">The sequence shown here is derived from an EMBL/GenBank/DDBJ whole genome shotgun (WGS) entry which is preliminary data.</text>
</comment>
<evidence type="ECO:0000313" key="2">
    <source>
        <dbReference type="Proteomes" id="UP001462640"/>
    </source>
</evidence>
<dbReference type="Proteomes" id="UP001462640">
    <property type="component" value="Unassembled WGS sequence"/>
</dbReference>
<evidence type="ECO:0000313" key="1">
    <source>
        <dbReference type="EMBL" id="MEO3711486.1"/>
    </source>
</evidence>
<gene>
    <name evidence="1" type="ORF">ABDJ40_01755</name>
</gene>
<protein>
    <submittedName>
        <fullName evidence="1">Uncharacterized protein</fullName>
    </submittedName>
</protein>
<keyword evidence="2" id="KW-1185">Reference proteome</keyword>
<reference evidence="1 2" key="1">
    <citation type="submission" date="2024-05" db="EMBL/GenBank/DDBJ databases">
        <title>Roseateles sp. 2.12 16S ribosomal RNA gene Genome sequencing and assembly.</title>
        <authorList>
            <person name="Woo H."/>
        </authorList>
    </citation>
    <scope>NUCLEOTIDE SEQUENCE [LARGE SCALE GENOMIC DNA]</scope>
    <source>
        <strain evidence="1 2">2.12</strain>
    </source>
</reference>
<name>A0ABV0G8V3_9BURK</name>
<proteinExistence type="predicted"/>
<dbReference type="RefSeq" id="WP_347605317.1">
    <property type="nucleotide sequence ID" value="NZ_JBDPZC010000001.1"/>
</dbReference>
<organism evidence="1 2">
    <name type="scientific">Roseateles flavus</name>
    <dbReference type="NCBI Taxonomy" id="3149041"/>
    <lineage>
        <taxon>Bacteria</taxon>
        <taxon>Pseudomonadati</taxon>
        <taxon>Pseudomonadota</taxon>
        <taxon>Betaproteobacteria</taxon>
        <taxon>Burkholderiales</taxon>
        <taxon>Sphaerotilaceae</taxon>
        <taxon>Roseateles</taxon>
    </lineage>
</organism>
<dbReference type="EMBL" id="JBDPZC010000001">
    <property type="protein sequence ID" value="MEO3711486.1"/>
    <property type="molecule type" value="Genomic_DNA"/>
</dbReference>
<sequence>MGMQLTDFAEPLREVAPFKFALDVPPKPHPAFSLYVLQITPKHGLSWIKAIGHDVKTSSYGLELKGAFDAMEGKLKNTYGSSTRNDFLMVDSIWNEPKDWMMALLKNERFLSSVWDAKSGAKLTEAIESIYLGASGSDSDTGYITIEYNLKSGAQADAEIAEIQDEVL</sequence>
<accession>A0ABV0G8V3</accession>